<dbReference type="SUPFAM" id="SSF46785">
    <property type="entry name" value="Winged helix' DNA-binding domain"/>
    <property type="match status" value="1"/>
</dbReference>
<evidence type="ECO:0000256" key="5">
    <source>
        <dbReference type="ARBA" id="ARBA00023163"/>
    </source>
</evidence>
<reference evidence="7" key="2">
    <citation type="journal article" date="2024" name="Antonie Van Leeuwenhoek">
        <title>Roseihalotalea indica gen. nov., sp. nov., a halophilic Bacteroidetes from mesopelagic Southwest Indian Ocean with higher carbohydrate metabolic potential.</title>
        <authorList>
            <person name="Chen B."/>
            <person name="Zhang M."/>
            <person name="Lin D."/>
            <person name="Ye J."/>
            <person name="Tang K."/>
        </authorList>
    </citation>
    <scope>NUCLEOTIDE SEQUENCE</scope>
    <source>
        <strain evidence="7">TK19036</strain>
    </source>
</reference>
<dbReference type="PANTHER" id="PTHR30346">
    <property type="entry name" value="TRANSCRIPTIONAL DUAL REGULATOR HCAR-RELATED"/>
    <property type="match status" value="1"/>
</dbReference>
<dbReference type="SUPFAM" id="SSF53850">
    <property type="entry name" value="Periplasmic binding protein-like II"/>
    <property type="match status" value="1"/>
</dbReference>
<dbReference type="Pfam" id="PF00126">
    <property type="entry name" value="HTH_1"/>
    <property type="match status" value="1"/>
</dbReference>
<keyword evidence="4" id="KW-0010">Activator</keyword>
<dbReference type="GO" id="GO:0003677">
    <property type="term" value="F:DNA binding"/>
    <property type="evidence" value="ECO:0007669"/>
    <property type="project" value="UniProtKB-KW"/>
</dbReference>
<dbReference type="PANTHER" id="PTHR30346:SF26">
    <property type="entry name" value="HYDROGEN PEROXIDE-INDUCIBLE GENES ACTIVATOR"/>
    <property type="match status" value="1"/>
</dbReference>
<accession>A0AA49GLL4</accession>
<dbReference type="PRINTS" id="PR00039">
    <property type="entry name" value="HTHLYSR"/>
</dbReference>
<sequence>MTLEQLHYTLAVAQHRSFVKAAKQLRITQPALTIQIKQLEKELGLILFDRSRKPITITEEGRRWINQAREVWRQTQSLKSLADDIRETPEGAVTLGIIPTVAPYLVPLFYEQLADAYPELQLTIRELVTEEITEALRNGVVDAGLLATPIEGPGLHLEPLFYEQFFVYVSTNHPLSQYETVPVEELTRHELWLLQEGNCFRDQVNNLCRLKSSSLHPTHLRYESSSIESLKRIVEACHGITLIPELATLGVAPLQEELIKPLSGVPPVREISLAVHHTVTKKRWLDRIKTVLLENIPLPMRQIPSGEVVSPLELSA</sequence>
<evidence type="ECO:0000256" key="4">
    <source>
        <dbReference type="ARBA" id="ARBA00023159"/>
    </source>
</evidence>
<dbReference type="EMBL" id="CP120682">
    <property type="protein sequence ID" value="WKN37072.1"/>
    <property type="molecule type" value="Genomic_DNA"/>
</dbReference>
<name>A0AA49GLL4_9BACT</name>
<dbReference type="FunFam" id="1.10.10.10:FF:000001">
    <property type="entry name" value="LysR family transcriptional regulator"/>
    <property type="match status" value="1"/>
</dbReference>
<evidence type="ECO:0000256" key="2">
    <source>
        <dbReference type="ARBA" id="ARBA00023015"/>
    </source>
</evidence>
<dbReference type="InterPro" id="IPR036388">
    <property type="entry name" value="WH-like_DNA-bd_sf"/>
</dbReference>
<organism evidence="7">
    <name type="scientific">Roseihalotalea indica</name>
    <dbReference type="NCBI Taxonomy" id="2867963"/>
    <lineage>
        <taxon>Bacteria</taxon>
        <taxon>Pseudomonadati</taxon>
        <taxon>Bacteroidota</taxon>
        <taxon>Cytophagia</taxon>
        <taxon>Cytophagales</taxon>
        <taxon>Catalimonadaceae</taxon>
        <taxon>Roseihalotalea</taxon>
    </lineage>
</organism>
<dbReference type="InterPro" id="IPR005119">
    <property type="entry name" value="LysR_subst-bd"/>
</dbReference>
<dbReference type="GO" id="GO:0003700">
    <property type="term" value="F:DNA-binding transcription factor activity"/>
    <property type="evidence" value="ECO:0007669"/>
    <property type="project" value="InterPro"/>
</dbReference>
<dbReference type="Gene3D" id="1.10.10.10">
    <property type="entry name" value="Winged helix-like DNA-binding domain superfamily/Winged helix DNA-binding domain"/>
    <property type="match status" value="1"/>
</dbReference>
<dbReference type="GO" id="GO:0032993">
    <property type="term" value="C:protein-DNA complex"/>
    <property type="evidence" value="ECO:0007669"/>
    <property type="project" value="TreeGrafter"/>
</dbReference>
<keyword evidence="5" id="KW-0804">Transcription</keyword>
<dbReference type="InterPro" id="IPR000847">
    <property type="entry name" value="LysR_HTH_N"/>
</dbReference>
<keyword evidence="3" id="KW-0238">DNA-binding</keyword>
<dbReference type="PROSITE" id="PS50931">
    <property type="entry name" value="HTH_LYSR"/>
    <property type="match status" value="1"/>
</dbReference>
<proteinExistence type="inferred from homology"/>
<feature type="domain" description="HTH lysR-type" evidence="6">
    <location>
        <begin position="1"/>
        <end position="58"/>
    </location>
</feature>
<evidence type="ECO:0000259" key="6">
    <source>
        <dbReference type="PROSITE" id="PS50931"/>
    </source>
</evidence>
<gene>
    <name evidence="7" type="ORF">K4G66_32395</name>
</gene>
<evidence type="ECO:0000256" key="3">
    <source>
        <dbReference type="ARBA" id="ARBA00023125"/>
    </source>
</evidence>
<evidence type="ECO:0000313" key="7">
    <source>
        <dbReference type="EMBL" id="WKN37072.1"/>
    </source>
</evidence>
<dbReference type="Pfam" id="PF03466">
    <property type="entry name" value="LysR_substrate"/>
    <property type="match status" value="1"/>
</dbReference>
<dbReference type="CDD" id="cd08411">
    <property type="entry name" value="PBP2_OxyR"/>
    <property type="match status" value="1"/>
</dbReference>
<reference evidence="7" key="1">
    <citation type="journal article" date="2023" name="Comput. Struct. Biotechnol. J.">
        <title>Discovery of a novel marine Bacteroidetes with a rich repertoire of carbohydrate-active enzymes.</title>
        <authorList>
            <person name="Chen B."/>
            <person name="Liu G."/>
            <person name="Chen Q."/>
            <person name="Wang H."/>
            <person name="Liu L."/>
            <person name="Tang K."/>
        </authorList>
    </citation>
    <scope>NUCLEOTIDE SEQUENCE</scope>
    <source>
        <strain evidence="7">TK19036</strain>
    </source>
</reference>
<keyword evidence="2" id="KW-0805">Transcription regulation</keyword>
<dbReference type="InterPro" id="IPR036390">
    <property type="entry name" value="WH_DNA-bd_sf"/>
</dbReference>
<dbReference type="AlphaFoldDB" id="A0AA49GLL4"/>
<dbReference type="Gene3D" id="3.40.190.10">
    <property type="entry name" value="Periplasmic binding protein-like II"/>
    <property type="match status" value="2"/>
</dbReference>
<protein>
    <submittedName>
        <fullName evidence="7">Hydrogen peroxide-inducible genes activator</fullName>
    </submittedName>
</protein>
<comment type="similarity">
    <text evidence="1">Belongs to the LysR transcriptional regulatory family.</text>
</comment>
<evidence type="ECO:0000256" key="1">
    <source>
        <dbReference type="ARBA" id="ARBA00009437"/>
    </source>
</evidence>